<dbReference type="SUPFAM" id="SSF56425">
    <property type="entry name" value="Succinate dehydrogenase/fumarate reductase flavoprotein, catalytic domain"/>
    <property type="match status" value="1"/>
</dbReference>
<dbReference type="Proteomes" id="UP000651050">
    <property type="component" value="Unassembled WGS sequence"/>
</dbReference>
<dbReference type="InterPro" id="IPR050315">
    <property type="entry name" value="FAD-oxidoreductase_2"/>
</dbReference>
<accession>A0A931H400</accession>
<dbReference type="PANTHER" id="PTHR43400:SF7">
    <property type="entry name" value="FAD-DEPENDENT OXIDOREDUCTASE 2 FAD BINDING DOMAIN-CONTAINING PROTEIN"/>
    <property type="match status" value="1"/>
</dbReference>
<dbReference type="EMBL" id="JADWYS010000001">
    <property type="protein sequence ID" value="MBG9388073.1"/>
    <property type="molecule type" value="Genomic_DNA"/>
</dbReference>
<dbReference type="Gene3D" id="3.90.700.10">
    <property type="entry name" value="Succinate dehydrogenase/fumarate reductase flavoprotein, catalytic domain"/>
    <property type="match status" value="1"/>
</dbReference>
<proteinExistence type="predicted"/>
<dbReference type="PANTHER" id="PTHR43400">
    <property type="entry name" value="FUMARATE REDUCTASE"/>
    <property type="match status" value="1"/>
</dbReference>
<keyword evidence="2" id="KW-0285">Flavoprotein</keyword>
<dbReference type="InterPro" id="IPR003953">
    <property type="entry name" value="FAD-dep_OxRdtase_2_FAD-bd"/>
</dbReference>
<sequence>MTTTAAVHAFDVIVVGHGIAGLSSAVSAMEGGARVAVLERSPAEESGGCTRYTEAFLRLKNENEVSDDFETAMAECGSANSDPNIMRALDAAPEQWSGKVRATNVTDPEYIATFAREAVPAVQWLKGMGVRYIPTVMPQLSCRKDTPLICPSGGGLAMMDALMAKARAGGVQFFYETPARSLVQDDSGAVVGVRAMGKGNKPVTFRAPAVILANGGFEGSHEMLARYVGVGAANIRPVAPGCHYNHGDGIRMAIDVGAAPSGDYNAYHATPVDERSGRFEAKILIFPYGIVVNKLGRRFTNESSSSTYDNFDRLCYGIQQQRDGIAYVIVDAKINDIPDWKKAVYTDKQPIEAATLEQLAKQLDIPVDTFLKTVKEYNAGCRPGAFDPFDGDNLATEGVEPPKFHWARTIDQGPFLCYPVVPSSIITYGGIKTDSSARVLNTEGDRIPGLFAAGALVGVYYRKYAGATSVLRGATFGRIAGREAAAQTRAVAMPDA</sequence>
<evidence type="ECO:0000313" key="7">
    <source>
        <dbReference type="Proteomes" id="UP000651050"/>
    </source>
</evidence>
<comment type="caution">
    <text evidence="6">The sequence shown here is derived from an EMBL/GenBank/DDBJ whole genome shotgun (WGS) entry which is preliminary data.</text>
</comment>
<keyword evidence="3" id="KW-0274">FAD</keyword>
<dbReference type="AlphaFoldDB" id="A0A931H400"/>
<evidence type="ECO:0000256" key="2">
    <source>
        <dbReference type="ARBA" id="ARBA00022630"/>
    </source>
</evidence>
<dbReference type="GO" id="GO:0016491">
    <property type="term" value="F:oxidoreductase activity"/>
    <property type="evidence" value="ECO:0007669"/>
    <property type="project" value="UniProtKB-KW"/>
</dbReference>
<dbReference type="Pfam" id="PF00890">
    <property type="entry name" value="FAD_binding_2"/>
    <property type="match status" value="1"/>
</dbReference>
<dbReference type="RefSeq" id="WP_196985952.1">
    <property type="nucleotide sequence ID" value="NZ_JADWYS010000001.1"/>
</dbReference>
<comment type="cofactor">
    <cofactor evidence="1">
        <name>FAD</name>
        <dbReference type="ChEBI" id="CHEBI:57692"/>
    </cofactor>
</comment>
<dbReference type="Gene3D" id="3.50.50.60">
    <property type="entry name" value="FAD/NAD(P)-binding domain"/>
    <property type="match status" value="1"/>
</dbReference>
<name>A0A931H400_9BURK</name>
<evidence type="ECO:0000256" key="4">
    <source>
        <dbReference type="ARBA" id="ARBA00023002"/>
    </source>
</evidence>
<feature type="domain" description="FAD-dependent oxidoreductase 2 FAD-binding" evidence="5">
    <location>
        <begin position="11"/>
        <end position="461"/>
    </location>
</feature>
<gene>
    <name evidence="6" type="ORF">I5803_08580</name>
</gene>
<reference evidence="6" key="1">
    <citation type="submission" date="2020-11" db="EMBL/GenBank/DDBJ databases">
        <title>Bacterial whole genome sequence for Caenimonas sp. DR4.4.</title>
        <authorList>
            <person name="Le V."/>
            <person name="Ko S.-R."/>
            <person name="Ahn C.-Y."/>
            <person name="Oh H.-M."/>
        </authorList>
    </citation>
    <scope>NUCLEOTIDE SEQUENCE</scope>
    <source>
        <strain evidence="6">DR4.4</strain>
    </source>
</reference>
<dbReference type="InterPro" id="IPR027477">
    <property type="entry name" value="Succ_DH/fumarate_Rdtase_cat_sf"/>
</dbReference>
<evidence type="ECO:0000256" key="3">
    <source>
        <dbReference type="ARBA" id="ARBA00022827"/>
    </source>
</evidence>
<evidence type="ECO:0000313" key="6">
    <source>
        <dbReference type="EMBL" id="MBG9388073.1"/>
    </source>
</evidence>
<keyword evidence="7" id="KW-1185">Reference proteome</keyword>
<keyword evidence="4" id="KW-0560">Oxidoreductase</keyword>
<organism evidence="6 7">
    <name type="scientific">Caenimonas aquaedulcis</name>
    <dbReference type="NCBI Taxonomy" id="2793270"/>
    <lineage>
        <taxon>Bacteria</taxon>
        <taxon>Pseudomonadati</taxon>
        <taxon>Pseudomonadota</taxon>
        <taxon>Betaproteobacteria</taxon>
        <taxon>Burkholderiales</taxon>
        <taxon>Comamonadaceae</taxon>
        <taxon>Caenimonas</taxon>
    </lineage>
</organism>
<dbReference type="SUPFAM" id="SSF51905">
    <property type="entry name" value="FAD/NAD(P)-binding domain"/>
    <property type="match status" value="1"/>
</dbReference>
<evidence type="ECO:0000259" key="5">
    <source>
        <dbReference type="Pfam" id="PF00890"/>
    </source>
</evidence>
<evidence type="ECO:0000256" key="1">
    <source>
        <dbReference type="ARBA" id="ARBA00001974"/>
    </source>
</evidence>
<protein>
    <submittedName>
        <fullName evidence="6">FAD-dependent oxidoreductase</fullName>
    </submittedName>
</protein>
<dbReference type="InterPro" id="IPR036188">
    <property type="entry name" value="FAD/NAD-bd_sf"/>
</dbReference>